<feature type="compositionally biased region" description="Basic and acidic residues" evidence="1">
    <location>
        <begin position="28"/>
        <end position="44"/>
    </location>
</feature>
<comment type="caution">
    <text evidence="2">The sequence shown here is derived from an EMBL/GenBank/DDBJ whole genome shotgun (WGS) entry which is preliminary data.</text>
</comment>
<keyword evidence="3" id="KW-1185">Reference proteome</keyword>
<reference evidence="2 3" key="1">
    <citation type="submission" date="2019-04" db="EMBL/GenBank/DDBJ databases">
        <title>Natronomonas sp. F20-122 a newhaloarchaeon isolated from a saline saltern of Isla Bacuta, Huelva, Spain.</title>
        <authorList>
            <person name="Duran-Viseras A."/>
            <person name="Sanchez-Porro C."/>
            <person name="Ventosa A."/>
        </authorList>
    </citation>
    <scope>NUCLEOTIDE SEQUENCE [LARGE SCALE GENOMIC DNA]</scope>
    <source>
        <strain evidence="2 3">F20-122</strain>
    </source>
</reference>
<evidence type="ECO:0000256" key="1">
    <source>
        <dbReference type="SAM" id="MobiDB-lite"/>
    </source>
</evidence>
<dbReference type="AlphaFoldDB" id="A0A4U5JD78"/>
<feature type="region of interest" description="Disordered" evidence="1">
    <location>
        <begin position="25"/>
        <end position="44"/>
    </location>
</feature>
<protein>
    <submittedName>
        <fullName evidence="2">Uncharacterized protein</fullName>
    </submittedName>
</protein>
<dbReference type="EMBL" id="QKNX01000003">
    <property type="protein sequence ID" value="TKR25788.1"/>
    <property type="molecule type" value="Genomic_DNA"/>
</dbReference>
<name>A0A4U5JD78_9EURY</name>
<organism evidence="2 3">
    <name type="scientific">Natronomonas salsuginis</name>
    <dbReference type="NCBI Taxonomy" id="2217661"/>
    <lineage>
        <taxon>Archaea</taxon>
        <taxon>Methanobacteriati</taxon>
        <taxon>Methanobacteriota</taxon>
        <taxon>Stenosarchaea group</taxon>
        <taxon>Halobacteria</taxon>
        <taxon>Halobacteriales</taxon>
        <taxon>Natronomonadaceae</taxon>
        <taxon>Natronomonas</taxon>
    </lineage>
</organism>
<sequence>MLDTARTVSELSEFLRWMPTDASTPDFPRLRDGDPHAPGRKQTEILRTADRLRFLLPSVGLEGTKTLTEETTGS</sequence>
<evidence type="ECO:0000313" key="2">
    <source>
        <dbReference type="EMBL" id="TKR25788.1"/>
    </source>
</evidence>
<evidence type="ECO:0000313" key="3">
    <source>
        <dbReference type="Proteomes" id="UP000308037"/>
    </source>
</evidence>
<accession>A0A4U5JD78</accession>
<dbReference type="Proteomes" id="UP000308037">
    <property type="component" value="Unassembled WGS sequence"/>
</dbReference>
<gene>
    <name evidence="2" type="ORF">DM868_10315</name>
</gene>
<proteinExistence type="predicted"/>